<dbReference type="EMBL" id="JBBYHU010000033">
    <property type="protein sequence ID" value="MEL1242108.1"/>
    <property type="molecule type" value="Genomic_DNA"/>
</dbReference>
<sequence length="317" mass="36734">MKPPYEITPKILKLISSISEKIGEVNANYLSKQSPQLRKKNRIKTIHSSLQIEGNTLTEEQITALIENKRVIGPEKDVLEVLNAIKVYEKLKEYKFSSDKSFLNAHLQLMNGLIESAGKYRKQGVGIVKGTNVEHIAPPYENVPHLMKDLFEYLKDSDELTLIKSCVFHYEMEFIHPFLDGNGRMGRLWQTLILITEYPVFEFLPFETLISKTQDEYYKSLALSDKSGKSTIFIEYMLGVIEKSLETLLNYNNRVLKDIDRLEYFLKLGIKEFNRKDYMNIFKDVSSATASRDLKKGMEMKMFESVGNLNKTRYIVK</sequence>
<dbReference type="RefSeq" id="WP_341701313.1">
    <property type="nucleotide sequence ID" value="NZ_JBBYHU010000033.1"/>
</dbReference>
<comment type="caution">
    <text evidence="2">The sequence shown here is derived from an EMBL/GenBank/DDBJ whole genome shotgun (WGS) entry which is preliminary data.</text>
</comment>
<feature type="domain" description="Fido" evidence="1">
    <location>
        <begin position="97"/>
        <end position="239"/>
    </location>
</feature>
<dbReference type="Proteomes" id="UP001398556">
    <property type="component" value="Unassembled WGS sequence"/>
</dbReference>
<evidence type="ECO:0000259" key="1">
    <source>
        <dbReference type="PROSITE" id="PS51459"/>
    </source>
</evidence>
<dbReference type="InterPro" id="IPR040198">
    <property type="entry name" value="Fido_containing"/>
</dbReference>
<dbReference type="PANTHER" id="PTHR13504:SF38">
    <property type="entry name" value="FIDO DOMAIN-CONTAINING PROTEIN"/>
    <property type="match status" value="1"/>
</dbReference>
<dbReference type="PROSITE" id="PS51459">
    <property type="entry name" value="FIDO"/>
    <property type="match status" value="1"/>
</dbReference>
<dbReference type="Gene3D" id="1.10.3290.10">
    <property type="entry name" value="Fido-like domain"/>
    <property type="match status" value="1"/>
</dbReference>
<name>A0ABU9HQT6_9FLAO</name>
<organism evidence="2 3">
    <name type="scientific">Flavobacterium flavipallidum</name>
    <dbReference type="NCBI Taxonomy" id="3139140"/>
    <lineage>
        <taxon>Bacteria</taxon>
        <taxon>Pseudomonadati</taxon>
        <taxon>Bacteroidota</taxon>
        <taxon>Flavobacteriia</taxon>
        <taxon>Flavobacteriales</taxon>
        <taxon>Flavobacteriaceae</taxon>
        <taxon>Flavobacterium</taxon>
    </lineage>
</organism>
<keyword evidence="3" id="KW-1185">Reference proteome</keyword>
<dbReference type="SUPFAM" id="SSF140931">
    <property type="entry name" value="Fic-like"/>
    <property type="match status" value="1"/>
</dbReference>
<proteinExistence type="predicted"/>
<gene>
    <name evidence="2" type="ORF">AAEO59_13685</name>
</gene>
<dbReference type="PANTHER" id="PTHR13504">
    <property type="entry name" value="FIDO DOMAIN-CONTAINING PROTEIN DDB_G0283145"/>
    <property type="match status" value="1"/>
</dbReference>
<accession>A0ABU9HQT6</accession>
<dbReference type="Pfam" id="PF02661">
    <property type="entry name" value="Fic"/>
    <property type="match status" value="1"/>
</dbReference>
<dbReference type="InterPro" id="IPR003812">
    <property type="entry name" value="Fido"/>
</dbReference>
<evidence type="ECO:0000313" key="2">
    <source>
        <dbReference type="EMBL" id="MEL1242108.1"/>
    </source>
</evidence>
<protein>
    <submittedName>
        <fullName evidence="2">Fic family protein</fullName>
    </submittedName>
</protein>
<dbReference type="InterPro" id="IPR036597">
    <property type="entry name" value="Fido-like_dom_sf"/>
</dbReference>
<evidence type="ECO:0000313" key="3">
    <source>
        <dbReference type="Proteomes" id="UP001398556"/>
    </source>
</evidence>
<reference evidence="2 3" key="1">
    <citation type="submission" date="2024-04" db="EMBL/GenBank/DDBJ databases">
        <title>Flavobacterium sp. DGU99 16S ribosomal RNA gene Genome sequencing and assembly.</title>
        <authorList>
            <person name="Park S."/>
        </authorList>
    </citation>
    <scope>NUCLEOTIDE SEQUENCE [LARGE SCALE GENOMIC DNA]</scope>
    <source>
        <strain evidence="2 3">DGU99</strain>
    </source>
</reference>